<evidence type="ECO:0000259" key="2">
    <source>
        <dbReference type="Pfam" id="PF10006"/>
    </source>
</evidence>
<reference evidence="4" key="1">
    <citation type="journal article" date="2019" name="Int. J. Syst. Evol. Microbiol.">
        <title>The Global Catalogue of Microorganisms (GCM) 10K type strain sequencing project: providing services to taxonomists for standard genome sequencing and annotation.</title>
        <authorList>
            <consortium name="The Broad Institute Genomics Platform"/>
            <consortium name="The Broad Institute Genome Sequencing Center for Infectious Disease"/>
            <person name="Wu L."/>
            <person name="Ma J."/>
        </authorList>
    </citation>
    <scope>NUCLEOTIDE SEQUENCE [LARGE SCALE GENOMIC DNA]</scope>
    <source>
        <strain evidence="4">TBRC 4489</strain>
    </source>
</reference>
<proteinExistence type="predicted"/>
<dbReference type="Proteomes" id="UP001595850">
    <property type="component" value="Unassembled WGS sequence"/>
</dbReference>
<dbReference type="InterPro" id="IPR018720">
    <property type="entry name" value="DUF2249"/>
</dbReference>
<evidence type="ECO:0000259" key="1">
    <source>
        <dbReference type="Pfam" id="PF01814"/>
    </source>
</evidence>
<protein>
    <submittedName>
        <fullName evidence="3">DUF2249 domain-containing protein</fullName>
    </submittedName>
</protein>
<feature type="domain" description="Hemerythrin-like" evidence="1">
    <location>
        <begin position="14"/>
        <end position="137"/>
    </location>
</feature>
<comment type="caution">
    <text evidence="3">The sequence shown here is derived from an EMBL/GenBank/DDBJ whole genome shotgun (WGS) entry which is preliminary data.</text>
</comment>
<keyword evidence="4" id="KW-1185">Reference proteome</keyword>
<feature type="domain" description="DUF2249" evidence="2">
    <location>
        <begin position="186"/>
        <end position="255"/>
    </location>
</feature>
<evidence type="ECO:0000313" key="3">
    <source>
        <dbReference type="EMBL" id="MFC4057761.1"/>
    </source>
</evidence>
<gene>
    <name evidence="3" type="ORF">ACFOWE_05620</name>
</gene>
<sequence length="256" mass="27261">MTAQETENPQAAVLATIRAHHDKLGRTVADHAVTIARSVDRLMPVPARQAALVAYCTEEVLPHAMAEEETLYRVAADLPETELLARAMSAEHTVLRDLVGELERAGTPGEAVSAAAALNALFQAHLAKENDVLLPALADTGVDLAALLDGMHEILGEPSSAQGCGCGGCGCGVGEAGTPGPYVAGELDVRRLVPARRHEQIFATFGDLPPGTAFVLVNDHDPKPLYYQFAAEHPGEFTWEYEEAGPAVWRVRIGRS</sequence>
<organism evidence="3 4">
    <name type="scientific">Planomonospora corallina</name>
    <dbReference type="NCBI Taxonomy" id="1806052"/>
    <lineage>
        <taxon>Bacteria</taxon>
        <taxon>Bacillati</taxon>
        <taxon>Actinomycetota</taxon>
        <taxon>Actinomycetes</taxon>
        <taxon>Streptosporangiales</taxon>
        <taxon>Streptosporangiaceae</taxon>
        <taxon>Planomonospora</taxon>
    </lineage>
</organism>
<dbReference type="EMBL" id="JBHSBM010000011">
    <property type="protein sequence ID" value="MFC4057761.1"/>
    <property type="molecule type" value="Genomic_DNA"/>
</dbReference>
<dbReference type="Pfam" id="PF10006">
    <property type="entry name" value="DUF2249"/>
    <property type="match status" value="1"/>
</dbReference>
<evidence type="ECO:0000313" key="4">
    <source>
        <dbReference type="Proteomes" id="UP001595850"/>
    </source>
</evidence>
<name>A0ABV8I3K2_9ACTN</name>
<dbReference type="Gene3D" id="1.20.120.520">
    <property type="entry name" value="nmb1532 protein domain like"/>
    <property type="match status" value="1"/>
</dbReference>
<dbReference type="InterPro" id="IPR012312">
    <property type="entry name" value="Hemerythrin-like"/>
</dbReference>
<dbReference type="RefSeq" id="WP_377285847.1">
    <property type="nucleotide sequence ID" value="NZ_JBHSBM010000011.1"/>
</dbReference>
<dbReference type="Pfam" id="PF01814">
    <property type="entry name" value="Hemerythrin"/>
    <property type="match status" value="1"/>
</dbReference>
<accession>A0ABV8I3K2</accession>